<dbReference type="RefSeq" id="WP_035543075.1">
    <property type="nucleotide sequence ID" value="NZ_BAUP01000003.1"/>
</dbReference>
<evidence type="ECO:0000313" key="1">
    <source>
        <dbReference type="EMBL" id="GAJ45695.1"/>
    </source>
</evidence>
<organism evidence="1 2">
    <name type="scientific">Holospora elegans E1</name>
    <dbReference type="NCBI Taxonomy" id="1427503"/>
    <lineage>
        <taxon>Bacteria</taxon>
        <taxon>Pseudomonadati</taxon>
        <taxon>Pseudomonadota</taxon>
        <taxon>Alphaproteobacteria</taxon>
        <taxon>Holosporales</taxon>
        <taxon>Holosporaceae</taxon>
        <taxon>Holospora</taxon>
    </lineage>
</organism>
<dbReference type="AlphaFoldDB" id="A0A023DXP2"/>
<gene>
    <name evidence="1" type="ORF">HE1_00004</name>
</gene>
<comment type="caution">
    <text evidence="1">The sequence shown here is derived from an EMBL/GenBank/DDBJ whole genome shotgun (WGS) entry which is preliminary data.</text>
</comment>
<protein>
    <submittedName>
        <fullName evidence="1">Uncharacterized protein</fullName>
    </submittedName>
</protein>
<dbReference type="Proteomes" id="UP000024842">
    <property type="component" value="Unassembled WGS sequence"/>
</dbReference>
<dbReference type="STRING" id="1427503.HE1_00004"/>
<reference evidence="1 2" key="1">
    <citation type="journal article" date="2014" name="FEMS Microbiol. Lett.">
        <title>Draft genome sequences of three Holospora species (Holospora obtusa, Holospora undulata, and Holospora elegans), endonuclear symbiotic bacteria of the ciliate Paramecium caudatum.</title>
        <authorList>
            <person name="Dohra H."/>
            <person name="Tanaka K."/>
            <person name="Suzuki T."/>
            <person name="Fujishima M."/>
            <person name="Suzuki H."/>
        </authorList>
    </citation>
    <scope>NUCLEOTIDE SEQUENCE [LARGE SCALE GENOMIC DNA]</scope>
    <source>
        <strain evidence="1 2">E1</strain>
    </source>
</reference>
<sequence length="62" mass="7507">MEDLGILIQSAINEERLLALIILVQKYKKSKEEQIEEIYEFYHTPPHFFEGSFKDPKERLFY</sequence>
<keyword evidence="2" id="KW-1185">Reference proteome</keyword>
<evidence type="ECO:0000313" key="2">
    <source>
        <dbReference type="Proteomes" id="UP000024842"/>
    </source>
</evidence>
<proteinExistence type="predicted"/>
<accession>A0A023DXP2</accession>
<name>A0A023DXP2_9PROT</name>
<dbReference type="EMBL" id="BAUP01000003">
    <property type="protein sequence ID" value="GAJ45695.1"/>
    <property type="molecule type" value="Genomic_DNA"/>
</dbReference>